<keyword evidence="3" id="KW-1185">Reference proteome</keyword>
<proteinExistence type="predicted"/>
<accession>A0AAU9ECG4</accession>
<reference evidence="3" key="1">
    <citation type="journal article" date="2023" name="Arch. Microbiol.">
        <title>Desulfoferula mesophilus gen. nov. sp. nov., a mesophilic sulfate-reducing bacterium isolated from a brackish lake sediment.</title>
        <authorList>
            <person name="Watanabe T."/>
            <person name="Yabe T."/>
            <person name="Tsuji J.M."/>
            <person name="Fukui M."/>
        </authorList>
    </citation>
    <scope>NUCLEOTIDE SEQUENCE [LARGE SCALE GENOMIC DNA]</scope>
    <source>
        <strain evidence="3">12FAK</strain>
    </source>
</reference>
<feature type="transmembrane region" description="Helical" evidence="1">
    <location>
        <begin position="488"/>
        <end position="505"/>
    </location>
</feature>
<feature type="transmembrane region" description="Helical" evidence="1">
    <location>
        <begin position="511"/>
        <end position="532"/>
    </location>
</feature>
<dbReference type="KEGG" id="dmp:FAK_19020"/>
<evidence type="ECO:0000256" key="1">
    <source>
        <dbReference type="SAM" id="Phobius"/>
    </source>
</evidence>
<feature type="transmembrane region" description="Helical" evidence="1">
    <location>
        <begin position="611"/>
        <end position="632"/>
    </location>
</feature>
<feature type="transmembrane region" description="Helical" evidence="1">
    <location>
        <begin position="245"/>
        <end position="268"/>
    </location>
</feature>
<keyword evidence="1" id="KW-0472">Membrane</keyword>
<dbReference type="Proteomes" id="UP001366166">
    <property type="component" value="Chromosome"/>
</dbReference>
<feature type="transmembrane region" description="Helical" evidence="1">
    <location>
        <begin position="373"/>
        <end position="393"/>
    </location>
</feature>
<feature type="transmembrane region" description="Helical" evidence="1">
    <location>
        <begin position="455"/>
        <end position="476"/>
    </location>
</feature>
<evidence type="ECO:0008006" key="4">
    <source>
        <dbReference type="Google" id="ProtNLM"/>
    </source>
</evidence>
<feature type="transmembrane region" description="Helical" evidence="1">
    <location>
        <begin position="573"/>
        <end position="591"/>
    </location>
</feature>
<feature type="transmembrane region" description="Helical" evidence="1">
    <location>
        <begin position="326"/>
        <end position="343"/>
    </location>
</feature>
<protein>
    <recommendedName>
        <fullName evidence="4">Glycosyltransferase RgtA/B/C/D-like domain-containing protein</fullName>
    </recommendedName>
</protein>
<keyword evidence="1" id="KW-1133">Transmembrane helix</keyword>
<dbReference type="AlphaFoldDB" id="A0AAU9ECG4"/>
<name>A0AAU9ECG4_9BACT</name>
<evidence type="ECO:0000313" key="3">
    <source>
        <dbReference type="Proteomes" id="UP001366166"/>
    </source>
</evidence>
<feature type="transmembrane region" description="Helical" evidence="1">
    <location>
        <begin position="158"/>
        <end position="178"/>
    </location>
</feature>
<feature type="transmembrane region" description="Helical" evidence="1">
    <location>
        <begin position="122"/>
        <end position="146"/>
    </location>
</feature>
<sequence length="757" mass="82239">MRSWGLPAMNISRSWLGKAALALAWALAMRLLLHRLGLPDSPAGDLAPLIGLDRPGFWWKFLGDWAPLGLLFMSSAGYLLSRWARTDAPRSAARFSSLDWPAYAALPLMLGFTALHAHTPAWPLWCGVAYLAALSWQAALVAAMLWEAGGSPGADGRLLAWGGALLGLALYLGLNFWVAQAVSTCGDESLYLINTDRLMAALGLSSGQAHMPEYRLHFYWGGWSKSLAKPLAESWGLFALLGPGWVLAGRLGALAILALAGALALGLFCRLGLNLGYRERPVLAATWLLGFSLPLLQLTQHVYPGALGVLGVILGLHCCQCIQRRTAPALLLLGLIAIFLALAKMRLAPVSLGLILAGLAALYLHFPLRRRKIVLIGSGLLALLAALLLASLLGAPGLGLVTNKLWSIKGVQLGPMLVSLPAMLFDQQFGLLAYAPWLILGLAGAARFGREHPRQLLYGLIIAGVSVSAVVLWRWVQWEGGFTPPGRFLAPLLPILALWSLPAFARGGRLWRSLCAALGLASLAVAWIFTLIPQWRFHRRTGINNFLAWLDDALSGTAHRFWPSFNEISWQPILPVLPWLLLLAASAYYLWRDPKPAAAQPPAWGLGRLGIAGGALVLAALLTSVVLGRLVPTGYMEAENLRTAESRLYGNYYNRRVQLVLRSPADHGQTMVVAGRDIEFLEVRAHRVADRTQAGPPPVIAFYMDDKPLGQILVVKTAWRIYRLPISVSPGRHLLQVRMLSHSGRDAVGLDWLRLGP</sequence>
<dbReference type="EMBL" id="AP028679">
    <property type="protein sequence ID" value="BEQ14836.1"/>
    <property type="molecule type" value="Genomic_DNA"/>
</dbReference>
<feature type="transmembrane region" description="Helical" evidence="1">
    <location>
        <begin position="57"/>
        <end position="80"/>
    </location>
</feature>
<keyword evidence="1" id="KW-0812">Transmembrane</keyword>
<evidence type="ECO:0000313" key="2">
    <source>
        <dbReference type="EMBL" id="BEQ14836.1"/>
    </source>
</evidence>
<organism evidence="2 3">
    <name type="scientific">Desulfoferula mesophila</name>
    <dbReference type="NCBI Taxonomy" id="3058419"/>
    <lineage>
        <taxon>Bacteria</taxon>
        <taxon>Pseudomonadati</taxon>
        <taxon>Thermodesulfobacteriota</taxon>
        <taxon>Desulfarculia</taxon>
        <taxon>Desulfarculales</taxon>
        <taxon>Desulfarculaceae</taxon>
        <taxon>Desulfoferula</taxon>
    </lineage>
</organism>
<gene>
    <name evidence="2" type="ORF">FAK_19020</name>
</gene>
<feature type="transmembrane region" description="Helical" evidence="1">
    <location>
        <begin position="100"/>
        <end position="116"/>
    </location>
</feature>
<feature type="transmembrane region" description="Helical" evidence="1">
    <location>
        <begin position="349"/>
        <end position="366"/>
    </location>
</feature>
<feature type="transmembrane region" description="Helical" evidence="1">
    <location>
        <begin position="280"/>
        <end position="296"/>
    </location>
</feature>
<feature type="transmembrane region" description="Helical" evidence="1">
    <location>
        <begin position="431"/>
        <end position="449"/>
    </location>
</feature>
<feature type="transmembrane region" description="Helical" evidence="1">
    <location>
        <begin position="302"/>
        <end position="319"/>
    </location>
</feature>